<keyword evidence="1" id="KW-1133">Transmembrane helix</keyword>
<proteinExistence type="predicted"/>
<reference evidence="2" key="1">
    <citation type="submission" date="2022-05" db="EMBL/GenBank/DDBJ databases">
        <title>Megaplasmid of Vibrio parahaemolyticus.</title>
        <authorList>
            <person name="Strauch E."/>
            <person name="Borowiak M."/>
        </authorList>
    </citation>
    <scope>NUCLEOTIDE SEQUENCE</scope>
    <source>
        <strain evidence="2">16-VB00198</strain>
        <plasmid evidence="2">pVP-16-VB00198-1</plasmid>
    </source>
</reference>
<name>A0AA46Z4V5_VIBPH</name>
<dbReference type="RefSeq" id="WP_264400287.1">
    <property type="nucleotide sequence ID" value="NZ_CP062152.1"/>
</dbReference>
<keyword evidence="1" id="KW-0812">Transmembrane</keyword>
<protein>
    <submittedName>
        <fullName evidence="2">Uncharacterized protein</fullName>
    </submittedName>
</protein>
<evidence type="ECO:0000256" key="1">
    <source>
        <dbReference type="SAM" id="Phobius"/>
    </source>
</evidence>
<feature type="transmembrane region" description="Helical" evidence="1">
    <location>
        <begin position="50"/>
        <end position="71"/>
    </location>
</feature>
<dbReference type="EMBL" id="CP097357">
    <property type="protein sequence ID" value="UYV30086.1"/>
    <property type="molecule type" value="Genomic_DNA"/>
</dbReference>
<sequence>MKLNILCIYEISLNYLRELKNSEVGIVTIVLFTTPVILSLISIIFASDLILFMVDNFWKLILIYMCIFYIVSSKDHGKHKGNTGNKFCIAVIPLLILWTYAGDIKGEKLISIENNVKFGHNTDYKGKVRYCNIYNEDIRVSTNNHIDVFCGEKNNKFNVELRQSRLGFYKFKYICKNNICLNSWNK</sequence>
<accession>A0AA46Z4V5</accession>
<feature type="transmembrane region" description="Helical" evidence="1">
    <location>
        <begin position="24"/>
        <end position="44"/>
    </location>
</feature>
<geneLocation type="plasmid" evidence="2 3">
    <name>pVP-16-VB00198-1</name>
</geneLocation>
<evidence type="ECO:0000313" key="2">
    <source>
        <dbReference type="EMBL" id="UYV30086.1"/>
    </source>
</evidence>
<keyword evidence="2" id="KW-0614">Plasmid</keyword>
<dbReference type="AlphaFoldDB" id="A0AA46Z4V5"/>
<gene>
    <name evidence="2" type="ORF">M5598_23650</name>
</gene>
<organism evidence="2 3">
    <name type="scientific">Vibrio parahaemolyticus</name>
    <dbReference type="NCBI Taxonomy" id="670"/>
    <lineage>
        <taxon>Bacteria</taxon>
        <taxon>Pseudomonadati</taxon>
        <taxon>Pseudomonadota</taxon>
        <taxon>Gammaproteobacteria</taxon>
        <taxon>Vibrionales</taxon>
        <taxon>Vibrionaceae</taxon>
        <taxon>Vibrio</taxon>
    </lineage>
</organism>
<evidence type="ECO:0000313" key="3">
    <source>
        <dbReference type="Proteomes" id="UP001163036"/>
    </source>
</evidence>
<feature type="transmembrane region" description="Helical" evidence="1">
    <location>
        <begin position="83"/>
        <end position="101"/>
    </location>
</feature>
<keyword evidence="1" id="KW-0472">Membrane</keyword>
<dbReference type="Proteomes" id="UP001163036">
    <property type="component" value="Plasmid pVP-16-VB00198-1"/>
</dbReference>